<keyword evidence="3" id="KW-1185">Reference proteome</keyword>
<dbReference type="PANTHER" id="PTHR35400:SF3">
    <property type="entry name" value="SLL1072 PROTEIN"/>
    <property type="match status" value="1"/>
</dbReference>
<sequence>MTWPYVVHAWEQLNVPEGWSVARMTREEIRIFPVAGVLHDQICSEVSRRFAEEPGDEFGCAETGFATVLAGEGFFVPDLCVLRQAALRGRGAGAPMRACDVVAEITMPETAPNDRTKKWRAYARGGVPQYLLIDPYDPGGPTSTLFTDPARDGYRDSERVPFGGRISLLDPVPLLIDTGAFPFPDEC</sequence>
<dbReference type="InterPro" id="IPR008538">
    <property type="entry name" value="Uma2"/>
</dbReference>
<dbReference type="CDD" id="cd06260">
    <property type="entry name" value="DUF820-like"/>
    <property type="match status" value="1"/>
</dbReference>
<gene>
    <name evidence="2" type="ORF">KIH74_08395</name>
</gene>
<name>A0ABS5TCY3_9ACTN</name>
<evidence type="ECO:0000313" key="3">
    <source>
        <dbReference type="Proteomes" id="UP001197247"/>
    </source>
</evidence>
<protein>
    <submittedName>
        <fullName evidence="2">Uma2 family endonuclease</fullName>
    </submittedName>
</protein>
<dbReference type="PANTHER" id="PTHR35400">
    <property type="entry name" value="SLR1083 PROTEIN"/>
    <property type="match status" value="1"/>
</dbReference>
<dbReference type="Gene3D" id="3.90.1570.10">
    <property type="entry name" value="tt1808, chain A"/>
    <property type="match status" value="1"/>
</dbReference>
<dbReference type="GO" id="GO:0004519">
    <property type="term" value="F:endonuclease activity"/>
    <property type="evidence" value="ECO:0007669"/>
    <property type="project" value="UniProtKB-KW"/>
</dbReference>
<proteinExistence type="predicted"/>
<keyword evidence="2" id="KW-0378">Hydrolase</keyword>
<keyword evidence="2" id="KW-0255">Endonuclease</keyword>
<dbReference type="Proteomes" id="UP001197247">
    <property type="component" value="Unassembled WGS sequence"/>
</dbReference>
<evidence type="ECO:0000259" key="1">
    <source>
        <dbReference type="Pfam" id="PF05685"/>
    </source>
</evidence>
<dbReference type="SUPFAM" id="SSF52980">
    <property type="entry name" value="Restriction endonuclease-like"/>
    <property type="match status" value="1"/>
</dbReference>
<organism evidence="2 3">
    <name type="scientific">Kineosporia corallincola</name>
    <dbReference type="NCBI Taxonomy" id="2835133"/>
    <lineage>
        <taxon>Bacteria</taxon>
        <taxon>Bacillati</taxon>
        <taxon>Actinomycetota</taxon>
        <taxon>Actinomycetes</taxon>
        <taxon>Kineosporiales</taxon>
        <taxon>Kineosporiaceae</taxon>
        <taxon>Kineosporia</taxon>
    </lineage>
</organism>
<dbReference type="InterPro" id="IPR011335">
    <property type="entry name" value="Restrct_endonuc-II-like"/>
</dbReference>
<evidence type="ECO:0000313" key="2">
    <source>
        <dbReference type="EMBL" id="MBT0768942.1"/>
    </source>
</evidence>
<dbReference type="RefSeq" id="WP_214155239.1">
    <property type="nucleotide sequence ID" value="NZ_JAHBAY010000003.1"/>
</dbReference>
<feature type="domain" description="Putative restriction endonuclease" evidence="1">
    <location>
        <begin position="15"/>
        <end position="173"/>
    </location>
</feature>
<dbReference type="Pfam" id="PF05685">
    <property type="entry name" value="Uma2"/>
    <property type="match status" value="1"/>
</dbReference>
<dbReference type="EMBL" id="JAHBAY010000003">
    <property type="protein sequence ID" value="MBT0768942.1"/>
    <property type="molecule type" value="Genomic_DNA"/>
</dbReference>
<keyword evidence="2" id="KW-0540">Nuclease</keyword>
<comment type="caution">
    <text evidence="2">The sequence shown here is derived from an EMBL/GenBank/DDBJ whole genome shotgun (WGS) entry which is preliminary data.</text>
</comment>
<dbReference type="InterPro" id="IPR012296">
    <property type="entry name" value="Nuclease_put_TT1808"/>
</dbReference>
<accession>A0ABS5TCY3</accession>
<reference evidence="2 3" key="1">
    <citation type="submission" date="2021-05" db="EMBL/GenBank/DDBJ databases">
        <title>Kineosporia and Streptomyces sp. nov. two new marine actinobacteria isolated from Coral.</title>
        <authorList>
            <person name="Buangrab K."/>
            <person name="Sutthacheep M."/>
            <person name="Yeemin T."/>
            <person name="Harunari E."/>
            <person name="Igarashi Y."/>
            <person name="Kanchanasin P."/>
            <person name="Tanasupawat S."/>
            <person name="Phongsopitanun W."/>
        </authorList>
    </citation>
    <scope>NUCLEOTIDE SEQUENCE [LARGE SCALE GENOMIC DNA]</scope>
    <source>
        <strain evidence="2 3">J2-2</strain>
    </source>
</reference>